<evidence type="ECO:0000256" key="2">
    <source>
        <dbReference type="ARBA" id="ARBA00022475"/>
    </source>
</evidence>
<comment type="subcellular location">
    <subcellularLocation>
        <location evidence="1">Cell membrane</location>
        <topology evidence="1">Multi-pass membrane protein</topology>
    </subcellularLocation>
</comment>
<dbReference type="GO" id="GO:0005886">
    <property type="term" value="C:plasma membrane"/>
    <property type="evidence" value="ECO:0007669"/>
    <property type="project" value="UniProtKB-SubCell"/>
</dbReference>
<dbReference type="Gene3D" id="3.30.450.20">
    <property type="entry name" value="PAS domain"/>
    <property type="match status" value="1"/>
</dbReference>
<name>A0A8E7EJ25_9EURY</name>
<dbReference type="SMART" id="SM01049">
    <property type="entry name" value="Cache_2"/>
    <property type="match status" value="1"/>
</dbReference>
<dbReference type="EMBL" id="CP075546">
    <property type="protein sequence ID" value="QVV88156.1"/>
    <property type="molecule type" value="Genomic_DNA"/>
</dbReference>
<evidence type="ECO:0000259" key="6">
    <source>
        <dbReference type="SMART" id="SM01049"/>
    </source>
</evidence>
<dbReference type="RefSeq" id="WP_214418973.1">
    <property type="nucleotide sequence ID" value="NZ_JAXCMI010000009.1"/>
</dbReference>
<keyword evidence="2" id="KW-1003">Cell membrane</keyword>
<keyword evidence="5" id="KW-0472">Membrane</keyword>
<keyword evidence="8" id="KW-1185">Reference proteome</keyword>
<evidence type="ECO:0000313" key="8">
    <source>
        <dbReference type="Proteomes" id="UP000680656"/>
    </source>
</evidence>
<protein>
    <submittedName>
        <fullName evidence="7">Cache domain-containing protein</fullName>
    </submittedName>
</protein>
<organism evidence="7 8">
    <name type="scientific">Methanospirillum purgamenti</name>
    <dbReference type="NCBI Taxonomy" id="2834276"/>
    <lineage>
        <taxon>Archaea</taxon>
        <taxon>Methanobacteriati</taxon>
        <taxon>Methanobacteriota</taxon>
        <taxon>Stenosarchaea group</taxon>
        <taxon>Methanomicrobia</taxon>
        <taxon>Methanomicrobiales</taxon>
        <taxon>Methanospirillaceae</taxon>
        <taxon>Methanospirillum</taxon>
    </lineage>
</organism>
<dbReference type="Proteomes" id="UP000680656">
    <property type="component" value="Chromosome"/>
</dbReference>
<feature type="domain" description="Single Cache" evidence="6">
    <location>
        <begin position="38"/>
        <end position="129"/>
    </location>
</feature>
<keyword evidence="3" id="KW-0812">Transmembrane</keyword>
<proteinExistence type="predicted"/>
<reference evidence="7 8" key="1">
    <citation type="submission" date="2021-05" db="EMBL/GenBank/DDBJ databases">
        <title>A novel Methanospirillum isolate from a pyrite-forming mixed culture.</title>
        <authorList>
            <person name="Bunk B."/>
            <person name="Sproer C."/>
            <person name="Spring S."/>
            <person name="Pester M."/>
        </authorList>
    </citation>
    <scope>NUCLEOTIDE SEQUENCE [LARGE SCALE GENOMIC DNA]</scope>
    <source>
        <strain evidence="7 8">J.3.6.1-F.2.7.3</strain>
    </source>
</reference>
<evidence type="ECO:0000256" key="4">
    <source>
        <dbReference type="ARBA" id="ARBA00022989"/>
    </source>
</evidence>
<evidence type="ECO:0000256" key="1">
    <source>
        <dbReference type="ARBA" id="ARBA00004651"/>
    </source>
</evidence>
<gene>
    <name evidence="7" type="ORF">KHC33_12545</name>
</gene>
<dbReference type="InterPro" id="IPR033480">
    <property type="entry name" value="sCache_2"/>
</dbReference>
<evidence type="ECO:0000256" key="5">
    <source>
        <dbReference type="ARBA" id="ARBA00023136"/>
    </source>
</evidence>
<sequence length="192" mass="21455">MKRFYVIGLILMSVCVLQSSADLPSQTPNTSVQSLSENKSLEDTGRITLDEPVAEMVAFVEEAVTYARDNKKEDVLAEFSNRNGSFFRGNLYIYAYDFDGITIAHPLQTELIGKSRLEELDAGNEYFIRNLQDTALNGSGFVVFHYVNPAHNNSVEKKLGYVQAVDNTWWLGSGIYGENVTLPKEVLSHTTC</sequence>
<dbReference type="Pfam" id="PF17200">
    <property type="entry name" value="sCache_2"/>
    <property type="match status" value="1"/>
</dbReference>
<dbReference type="AlphaFoldDB" id="A0A8E7EJ25"/>
<evidence type="ECO:0000313" key="7">
    <source>
        <dbReference type="EMBL" id="QVV88156.1"/>
    </source>
</evidence>
<dbReference type="KEGG" id="mrtj:KHC33_12545"/>
<evidence type="ECO:0000256" key="3">
    <source>
        <dbReference type="ARBA" id="ARBA00022692"/>
    </source>
</evidence>
<keyword evidence="4" id="KW-1133">Transmembrane helix</keyword>
<accession>A0A8E7EJ25</accession>